<feature type="transmembrane region" description="Helical" evidence="6">
    <location>
        <begin position="231"/>
        <end position="249"/>
    </location>
</feature>
<dbReference type="Proteomes" id="UP000268162">
    <property type="component" value="Unassembled WGS sequence"/>
</dbReference>
<comment type="subcellular location">
    <subcellularLocation>
        <location evidence="1 6">Membrane</location>
        <topology evidence="1 6">Multi-pass membrane protein</topology>
    </subcellularLocation>
</comment>
<evidence type="ECO:0000256" key="6">
    <source>
        <dbReference type="RuleBase" id="RU365102"/>
    </source>
</evidence>
<feature type="transmembrane region" description="Helical" evidence="6">
    <location>
        <begin position="74"/>
        <end position="92"/>
    </location>
</feature>
<dbReference type="InterPro" id="IPR001727">
    <property type="entry name" value="GDT1-like"/>
</dbReference>
<evidence type="ECO:0000313" key="7">
    <source>
        <dbReference type="EMBL" id="RKP35920.1"/>
    </source>
</evidence>
<evidence type="ECO:0000313" key="8">
    <source>
        <dbReference type="Proteomes" id="UP000268162"/>
    </source>
</evidence>
<sequence>MGYVSPDQAQALVSSVLMTIVSEIGDKTFFIAAIMAMKHSRLLIFSAAISALAVMTVLSAMLGHLLPKLVPRSYVEMAAALLFLVFGAKMLLEGWAMDADHAQKEMDETSAELEEGHKAEEAYELEAGEFAIGAGGGSSEQSAHGSGPPPVGLVGHAYAMLQTVMSPVFLQTALIMFVAEWGDRSQLATIALAAAQDVFWVSVGTIFGHSICTGLAVVGGRFLATQISVRTVTLSGGLLFIIFGLIYGYEAFMTMSAV</sequence>
<keyword evidence="5 6" id="KW-0472">Membrane</keyword>
<dbReference type="GO" id="GO:0000329">
    <property type="term" value="C:fungal-type vacuole membrane"/>
    <property type="evidence" value="ECO:0007669"/>
    <property type="project" value="TreeGrafter"/>
</dbReference>
<reference evidence="8" key="1">
    <citation type="journal article" date="2018" name="Nat. Microbiol.">
        <title>Leveraging single-cell genomics to expand the fungal tree of life.</title>
        <authorList>
            <person name="Ahrendt S.R."/>
            <person name="Quandt C.A."/>
            <person name="Ciobanu D."/>
            <person name="Clum A."/>
            <person name="Salamov A."/>
            <person name="Andreopoulos B."/>
            <person name="Cheng J.F."/>
            <person name="Woyke T."/>
            <person name="Pelin A."/>
            <person name="Henrissat B."/>
            <person name="Reynolds N.K."/>
            <person name="Benny G.L."/>
            <person name="Smith M.E."/>
            <person name="James T.Y."/>
            <person name="Grigoriev I.V."/>
        </authorList>
    </citation>
    <scope>NUCLEOTIDE SEQUENCE [LARGE SCALE GENOMIC DNA]</scope>
    <source>
        <strain evidence="8">RSA 468</strain>
    </source>
</reference>
<keyword evidence="3 6" id="KW-0812">Transmembrane</keyword>
<dbReference type="GO" id="GO:0032468">
    <property type="term" value="P:Golgi calcium ion homeostasis"/>
    <property type="evidence" value="ECO:0007669"/>
    <property type="project" value="TreeGrafter"/>
</dbReference>
<dbReference type="STRING" id="215637.A0A4P9ZTP8"/>
<dbReference type="GO" id="GO:0032472">
    <property type="term" value="P:Golgi calcium ion transport"/>
    <property type="evidence" value="ECO:0007669"/>
    <property type="project" value="TreeGrafter"/>
</dbReference>
<dbReference type="PROSITE" id="PS01214">
    <property type="entry name" value="UPF0016"/>
    <property type="match status" value="1"/>
</dbReference>
<evidence type="ECO:0000256" key="5">
    <source>
        <dbReference type="ARBA" id="ARBA00023136"/>
    </source>
</evidence>
<accession>A0A4P9ZTP8</accession>
<feature type="transmembrane region" description="Helical" evidence="6">
    <location>
        <begin position="42"/>
        <end position="62"/>
    </location>
</feature>
<organism evidence="7 8">
    <name type="scientific">Dimargaris cristalligena</name>
    <dbReference type="NCBI Taxonomy" id="215637"/>
    <lineage>
        <taxon>Eukaryota</taxon>
        <taxon>Fungi</taxon>
        <taxon>Fungi incertae sedis</taxon>
        <taxon>Zoopagomycota</taxon>
        <taxon>Kickxellomycotina</taxon>
        <taxon>Dimargaritomycetes</taxon>
        <taxon>Dimargaritales</taxon>
        <taxon>Dimargaritaceae</taxon>
        <taxon>Dimargaris</taxon>
    </lineage>
</organism>
<dbReference type="EMBL" id="ML002757">
    <property type="protein sequence ID" value="RKP35920.1"/>
    <property type="molecule type" value="Genomic_DNA"/>
</dbReference>
<evidence type="ECO:0000256" key="4">
    <source>
        <dbReference type="ARBA" id="ARBA00022989"/>
    </source>
</evidence>
<dbReference type="GO" id="GO:0005794">
    <property type="term" value="C:Golgi apparatus"/>
    <property type="evidence" value="ECO:0007669"/>
    <property type="project" value="TreeGrafter"/>
</dbReference>
<keyword evidence="4 6" id="KW-1133">Transmembrane helix</keyword>
<dbReference type="GO" id="GO:0015085">
    <property type="term" value="F:calcium ion transmembrane transporter activity"/>
    <property type="evidence" value="ECO:0007669"/>
    <property type="project" value="TreeGrafter"/>
</dbReference>
<dbReference type="AlphaFoldDB" id="A0A4P9ZTP8"/>
<proteinExistence type="inferred from homology"/>
<evidence type="ECO:0000256" key="1">
    <source>
        <dbReference type="ARBA" id="ARBA00004141"/>
    </source>
</evidence>
<dbReference type="Pfam" id="PF01169">
    <property type="entry name" value="GDT1"/>
    <property type="match status" value="2"/>
</dbReference>
<comment type="similarity">
    <text evidence="2 6">Belongs to the GDT1 family.</text>
</comment>
<dbReference type="PANTHER" id="PTHR12608:SF1">
    <property type="entry name" value="TRANSMEMBRANE PROTEIN 165"/>
    <property type="match status" value="1"/>
</dbReference>
<dbReference type="GO" id="GO:0005384">
    <property type="term" value="F:manganese ion transmembrane transporter activity"/>
    <property type="evidence" value="ECO:0007669"/>
    <property type="project" value="TreeGrafter"/>
</dbReference>
<evidence type="ECO:0000256" key="2">
    <source>
        <dbReference type="ARBA" id="ARBA00009190"/>
    </source>
</evidence>
<feature type="transmembrane region" description="Helical" evidence="6">
    <location>
        <begin position="199"/>
        <end position="219"/>
    </location>
</feature>
<dbReference type="PANTHER" id="PTHR12608">
    <property type="entry name" value="TRANSMEMBRANE PROTEIN HTP-1 RELATED"/>
    <property type="match status" value="1"/>
</dbReference>
<feature type="transmembrane region" description="Helical" evidence="6">
    <location>
        <begin position="158"/>
        <end position="179"/>
    </location>
</feature>
<dbReference type="InterPro" id="IPR049555">
    <property type="entry name" value="GDT1-like_CS"/>
</dbReference>
<gene>
    <name evidence="7" type="ORF">BJ085DRAFT_15728</name>
</gene>
<name>A0A4P9ZTP8_9FUNG</name>
<keyword evidence="8" id="KW-1185">Reference proteome</keyword>
<evidence type="ECO:0000256" key="3">
    <source>
        <dbReference type="ARBA" id="ARBA00022692"/>
    </source>
</evidence>
<protein>
    <recommendedName>
        <fullName evidence="6">GDT1 family protein</fullName>
    </recommendedName>
</protein>